<accession>A0ABX4WIX0</accession>
<dbReference type="NCBIfam" id="NF033517">
    <property type="entry name" value="transpos_IS66"/>
    <property type="match status" value="1"/>
</dbReference>
<evidence type="ECO:0000259" key="2">
    <source>
        <dbReference type="Pfam" id="PF13007"/>
    </source>
</evidence>
<reference evidence="3 4" key="1">
    <citation type="submission" date="2017-06" db="EMBL/GenBank/DDBJ databases">
        <title>Genome variation in co-occurring toxic Cylindrospermopsis raciborskii strains determines phenotypic plasticity.</title>
        <authorList>
            <person name="Willis A."/>
            <person name="Woodhouse J."/>
            <person name="Ongley S."/>
            <person name="Jex A."/>
            <person name="Burford M."/>
            <person name="Neilan B."/>
        </authorList>
    </citation>
    <scope>NUCLEOTIDE SEQUENCE [LARGE SCALE GENOMIC DNA]</scope>
    <source>
        <strain evidence="3 4">C07</strain>
    </source>
</reference>
<feature type="domain" description="Transposase IS66 central" evidence="1">
    <location>
        <begin position="139"/>
        <end position="398"/>
    </location>
</feature>
<proteinExistence type="predicted"/>
<evidence type="ECO:0000259" key="1">
    <source>
        <dbReference type="Pfam" id="PF03050"/>
    </source>
</evidence>
<feature type="domain" description="Transposase TnpC homeodomain" evidence="2">
    <location>
        <begin position="2"/>
        <end position="80"/>
    </location>
</feature>
<name>A0ABX4WIX0_9CYAN</name>
<dbReference type="PANTHER" id="PTHR33678">
    <property type="entry name" value="BLL1576 PROTEIN"/>
    <property type="match status" value="1"/>
</dbReference>
<dbReference type="EMBL" id="NJHS01000259">
    <property type="protein sequence ID" value="PNJ93614.1"/>
    <property type="molecule type" value="Genomic_DNA"/>
</dbReference>
<dbReference type="Proteomes" id="UP000236284">
    <property type="component" value="Unassembled WGS sequence"/>
</dbReference>
<dbReference type="Pfam" id="PF03050">
    <property type="entry name" value="DDE_Tnp_IS66"/>
    <property type="match status" value="1"/>
</dbReference>
<dbReference type="PANTHER" id="PTHR33678:SF1">
    <property type="entry name" value="BLL1576 PROTEIN"/>
    <property type="match status" value="1"/>
</dbReference>
<gene>
    <name evidence="3" type="ORF">CEP15_14255</name>
</gene>
<evidence type="ECO:0000313" key="4">
    <source>
        <dbReference type="Proteomes" id="UP000236284"/>
    </source>
</evidence>
<feature type="non-terminal residue" evidence="3">
    <location>
        <position position="398"/>
    </location>
</feature>
<dbReference type="InterPro" id="IPR052344">
    <property type="entry name" value="Transposase-related"/>
</dbReference>
<comment type="caution">
    <text evidence="3">The sequence shown here is derived from an EMBL/GenBank/DDBJ whole genome shotgun (WGS) entry which is preliminary data.</text>
</comment>
<evidence type="ECO:0000313" key="3">
    <source>
        <dbReference type="EMBL" id="PNJ93614.1"/>
    </source>
</evidence>
<protein>
    <submittedName>
        <fullName evidence="3">IS66 family transposase</fullName>
    </submittedName>
</protein>
<keyword evidence="4" id="KW-1185">Reference proteome</keyword>
<dbReference type="InterPro" id="IPR024463">
    <property type="entry name" value="Transposase_TnpC_homeodom"/>
</dbReference>
<sequence>MLKHELDQLKKMIYGSRHERFTSVAQNPAQLSLDIQTEQIQATALTSAQQISYTRKGTQQPKPSIQPVRTKLPDNLPRIPVVLEPVDLPEGAVKIREEQTEELDFEPGHFFVRRYIRPVYVSKETFVIADLPSRPLPKAIAGAGLLAQIVIDKYVDHLPLHRQQQRFNREGLNIPYSTITDWVSSTCTLITPLYEALKKLVLQSPYLHADETPIKVLDKDKQGSTHRGFYWVYHNSLDDLVFFDYQQGRGREGPQQVLEGYSGYLQTDGYNVYNIIAEQTEATLLHCWAHGRRYFYDALQSDPEQAQHGLSLIGKLYDIERQAKEEGLSFDQIKELRESQAAPVLNELKAWMTQGYITAKPKTPIGKAFGYCLERWDKLTIYTTDGRLNIDNNPVENS</sequence>
<dbReference type="InterPro" id="IPR004291">
    <property type="entry name" value="Transposase_IS66_central"/>
</dbReference>
<dbReference type="Pfam" id="PF13007">
    <property type="entry name" value="LZ_Tnp_IS66"/>
    <property type="match status" value="1"/>
</dbReference>
<organism evidence="3 4">
    <name type="scientific">Cylindrospermopsis raciborskii C07</name>
    <dbReference type="NCBI Taxonomy" id="2014886"/>
    <lineage>
        <taxon>Bacteria</taxon>
        <taxon>Bacillati</taxon>
        <taxon>Cyanobacteriota</taxon>
        <taxon>Cyanophyceae</taxon>
        <taxon>Nostocales</taxon>
        <taxon>Aphanizomenonaceae</taxon>
        <taxon>Cylindrospermopsis</taxon>
    </lineage>
</organism>